<keyword evidence="4 10" id="KW-0067">ATP-binding</keyword>
<sequence length="580" mass="64716">MSIIFKFLKKYRFLALLTIGFTMTELMIELIQPLIIANIIDDGIAHSNLETVTYWGVVLLTITVASFGIGIVSSFFSSHVSQSFGFDLREKLYEKVQALSLASFNRFSEASLITRLTNDIVQVQNTVFMGLRIMLRAPLFVIGSAIMAFVVSPKLAIWFTAALPFLFVFLLWILKRGQELFRKVQKQLDKVNGVMQQNLTSMRLVRVFVRKQHETKRFVNEADILREQTASAMRLTELTMPIILVVMNAAVIVVLWFGKQQLQWQGVTVGEIIAIVNYATRTTGALSIMSMIIINFSRAKASAERIKEVFDAEEEYSEPAVQRSVERSDDVSEQASICFDDVSFRYSAQDETVLSNISFQVNTGERIAIMGATGSGKSSLVQLIPRMYEVSSGTISIGGKNINSLSLPELRTQIGYVPQEVILFSGTIVDNLKWGNEHATMEQVIEAAKAAQIHDTIMQLPEQYETLVGQKGVNLSGGQKQRLTIARALIRKPLILLLDDCTSALDVKTEAALLQALQWLRCTTFLVTQKISSTTDADKVLILDDGQLLAEGKHEQLLQQSALYKAIYESQQRKAGVSNA</sequence>
<feature type="transmembrane region" description="Helical" evidence="7">
    <location>
        <begin position="238"/>
        <end position="258"/>
    </location>
</feature>
<dbReference type="Gene3D" id="3.40.50.300">
    <property type="entry name" value="P-loop containing nucleotide triphosphate hydrolases"/>
    <property type="match status" value="1"/>
</dbReference>
<keyword evidence="2 7" id="KW-0812">Transmembrane</keyword>
<evidence type="ECO:0000256" key="6">
    <source>
        <dbReference type="ARBA" id="ARBA00023136"/>
    </source>
</evidence>
<dbReference type="InterPro" id="IPR039421">
    <property type="entry name" value="Type_1_exporter"/>
</dbReference>
<feature type="transmembrane region" description="Helical" evidence="7">
    <location>
        <begin position="133"/>
        <end position="150"/>
    </location>
</feature>
<keyword evidence="3" id="KW-0547">Nucleotide-binding</keyword>
<reference evidence="11" key="1">
    <citation type="journal article" date="2019" name="Int. J. Syst. Evol. Microbiol.">
        <title>The Global Catalogue of Microorganisms (GCM) 10K type strain sequencing project: providing services to taxonomists for standard genome sequencing and annotation.</title>
        <authorList>
            <consortium name="The Broad Institute Genomics Platform"/>
            <consortium name="The Broad Institute Genome Sequencing Center for Infectious Disease"/>
            <person name="Wu L."/>
            <person name="Ma J."/>
        </authorList>
    </citation>
    <scope>NUCLEOTIDE SEQUENCE [LARGE SCALE GENOMIC DNA]</scope>
    <source>
        <strain evidence="11">GH52</strain>
    </source>
</reference>
<evidence type="ECO:0000313" key="11">
    <source>
        <dbReference type="Proteomes" id="UP001597362"/>
    </source>
</evidence>
<dbReference type="CDD" id="cd18548">
    <property type="entry name" value="ABC_6TM_Tm287_like"/>
    <property type="match status" value="1"/>
</dbReference>
<evidence type="ECO:0000259" key="8">
    <source>
        <dbReference type="PROSITE" id="PS50893"/>
    </source>
</evidence>
<dbReference type="InterPro" id="IPR003593">
    <property type="entry name" value="AAA+_ATPase"/>
</dbReference>
<dbReference type="PROSITE" id="PS00211">
    <property type="entry name" value="ABC_TRANSPORTER_1"/>
    <property type="match status" value="1"/>
</dbReference>
<dbReference type="InterPro" id="IPR011527">
    <property type="entry name" value="ABC1_TM_dom"/>
</dbReference>
<dbReference type="SUPFAM" id="SSF52540">
    <property type="entry name" value="P-loop containing nucleoside triphosphate hydrolases"/>
    <property type="match status" value="1"/>
</dbReference>
<proteinExistence type="predicted"/>
<dbReference type="InterPro" id="IPR027417">
    <property type="entry name" value="P-loop_NTPase"/>
</dbReference>
<evidence type="ECO:0000256" key="5">
    <source>
        <dbReference type="ARBA" id="ARBA00022989"/>
    </source>
</evidence>
<dbReference type="EMBL" id="JBHUHO010000046">
    <property type="protein sequence ID" value="MFD2117642.1"/>
    <property type="molecule type" value="Genomic_DNA"/>
</dbReference>
<dbReference type="RefSeq" id="WP_377774892.1">
    <property type="nucleotide sequence ID" value="NZ_JBHUHO010000046.1"/>
</dbReference>
<keyword evidence="11" id="KW-1185">Reference proteome</keyword>
<evidence type="ECO:0000256" key="2">
    <source>
        <dbReference type="ARBA" id="ARBA00022692"/>
    </source>
</evidence>
<comment type="caution">
    <text evidence="10">The sequence shown here is derived from an EMBL/GenBank/DDBJ whole genome shotgun (WGS) entry which is preliminary data.</text>
</comment>
<organism evidence="10 11">
    <name type="scientific">Paenibacillus yanchengensis</name>
    <dbReference type="NCBI Taxonomy" id="2035833"/>
    <lineage>
        <taxon>Bacteria</taxon>
        <taxon>Bacillati</taxon>
        <taxon>Bacillota</taxon>
        <taxon>Bacilli</taxon>
        <taxon>Bacillales</taxon>
        <taxon>Paenibacillaceae</taxon>
        <taxon>Paenibacillus</taxon>
    </lineage>
</organism>
<dbReference type="Pfam" id="PF00664">
    <property type="entry name" value="ABC_membrane"/>
    <property type="match status" value="1"/>
</dbReference>
<keyword evidence="5 7" id="KW-1133">Transmembrane helix</keyword>
<gene>
    <name evidence="10" type="ORF">ACFSJH_18090</name>
</gene>
<dbReference type="Proteomes" id="UP001597362">
    <property type="component" value="Unassembled WGS sequence"/>
</dbReference>
<feature type="domain" description="ABC transporter" evidence="8">
    <location>
        <begin position="337"/>
        <end position="570"/>
    </location>
</feature>
<feature type="transmembrane region" description="Helical" evidence="7">
    <location>
        <begin position="12"/>
        <end position="40"/>
    </location>
</feature>
<dbReference type="PANTHER" id="PTHR43394:SF1">
    <property type="entry name" value="ATP-BINDING CASSETTE SUB-FAMILY B MEMBER 10, MITOCHONDRIAL"/>
    <property type="match status" value="1"/>
</dbReference>
<dbReference type="GO" id="GO:0005524">
    <property type="term" value="F:ATP binding"/>
    <property type="evidence" value="ECO:0007669"/>
    <property type="project" value="UniProtKB-KW"/>
</dbReference>
<dbReference type="PROSITE" id="PS50929">
    <property type="entry name" value="ABC_TM1F"/>
    <property type="match status" value="1"/>
</dbReference>
<evidence type="ECO:0000256" key="1">
    <source>
        <dbReference type="ARBA" id="ARBA00004651"/>
    </source>
</evidence>
<dbReference type="PANTHER" id="PTHR43394">
    <property type="entry name" value="ATP-DEPENDENT PERMEASE MDL1, MITOCHONDRIAL"/>
    <property type="match status" value="1"/>
</dbReference>
<dbReference type="Gene3D" id="1.20.1560.10">
    <property type="entry name" value="ABC transporter type 1, transmembrane domain"/>
    <property type="match status" value="1"/>
</dbReference>
<evidence type="ECO:0000256" key="4">
    <source>
        <dbReference type="ARBA" id="ARBA00022840"/>
    </source>
</evidence>
<dbReference type="SMART" id="SM00382">
    <property type="entry name" value="AAA"/>
    <property type="match status" value="1"/>
</dbReference>
<feature type="transmembrane region" description="Helical" evidence="7">
    <location>
        <begin position="52"/>
        <end position="76"/>
    </location>
</feature>
<evidence type="ECO:0000259" key="9">
    <source>
        <dbReference type="PROSITE" id="PS50929"/>
    </source>
</evidence>
<accession>A0ABW4YPX9</accession>
<dbReference type="InterPro" id="IPR036640">
    <property type="entry name" value="ABC1_TM_sf"/>
</dbReference>
<protein>
    <submittedName>
        <fullName evidence="10">ABC transporter ATP-binding protein</fullName>
    </submittedName>
</protein>
<dbReference type="InterPro" id="IPR003439">
    <property type="entry name" value="ABC_transporter-like_ATP-bd"/>
</dbReference>
<dbReference type="SUPFAM" id="SSF90123">
    <property type="entry name" value="ABC transporter transmembrane region"/>
    <property type="match status" value="1"/>
</dbReference>
<evidence type="ECO:0000256" key="3">
    <source>
        <dbReference type="ARBA" id="ARBA00022741"/>
    </source>
</evidence>
<dbReference type="InterPro" id="IPR017871">
    <property type="entry name" value="ABC_transporter-like_CS"/>
</dbReference>
<name>A0ABW4YPX9_9BACL</name>
<dbReference type="PROSITE" id="PS50893">
    <property type="entry name" value="ABC_TRANSPORTER_2"/>
    <property type="match status" value="1"/>
</dbReference>
<comment type="subcellular location">
    <subcellularLocation>
        <location evidence="1">Cell membrane</location>
        <topology evidence="1">Multi-pass membrane protein</topology>
    </subcellularLocation>
</comment>
<feature type="transmembrane region" description="Helical" evidence="7">
    <location>
        <begin position="278"/>
        <end position="297"/>
    </location>
</feature>
<evidence type="ECO:0000256" key="7">
    <source>
        <dbReference type="SAM" id="Phobius"/>
    </source>
</evidence>
<feature type="domain" description="ABC transmembrane type-1" evidence="9">
    <location>
        <begin position="16"/>
        <end position="298"/>
    </location>
</feature>
<evidence type="ECO:0000313" key="10">
    <source>
        <dbReference type="EMBL" id="MFD2117642.1"/>
    </source>
</evidence>
<dbReference type="Pfam" id="PF00005">
    <property type="entry name" value="ABC_tran"/>
    <property type="match status" value="1"/>
</dbReference>
<feature type="transmembrane region" description="Helical" evidence="7">
    <location>
        <begin position="156"/>
        <end position="174"/>
    </location>
</feature>
<keyword evidence="6 7" id="KW-0472">Membrane</keyword>